<evidence type="ECO:0000256" key="10">
    <source>
        <dbReference type="ARBA" id="ARBA00023235"/>
    </source>
</evidence>
<feature type="domain" description="Thioredoxin" evidence="13">
    <location>
        <begin position="398"/>
        <end position="525"/>
    </location>
</feature>
<comment type="similarity">
    <text evidence="3">Belongs to the protein disulfide isomerase family.</text>
</comment>
<evidence type="ECO:0000313" key="14">
    <source>
        <dbReference type="EMBL" id="MQL72858.1"/>
    </source>
</evidence>
<dbReference type="InterPro" id="IPR036249">
    <property type="entry name" value="Thioredoxin-like_sf"/>
</dbReference>
<dbReference type="Pfam" id="PF00085">
    <property type="entry name" value="Thioredoxin"/>
    <property type="match status" value="2"/>
</dbReference>
<evidence type="ECO:0000259" key="13">
    <source>
        <dbReference type="PROSITE" id="PS51352"/>
    </source>
</evidence>
<evidence type="ECO:0000256" key="3">
    <source>
        <dbReference type="ARBA" id="ARBA00006347"/>
    </source>
</evidence>
<dbReference type="EMBL" id="NMUH01000144">
    <property type="protein sequence ID" value="MQL72858.1"/>
    <property type="molecule type" value="Genomic_DNA"/>
</dbReference>
<dbReference type="CDD" id="cd02982">
    <property type="entry name" value="PDI_b'_family"/>
    <property type="match status" value="1"/>
</dbReference>
<keyword evidence="8" id="KW-1015">Disulfide bond</keyword>
<evidence type="ECO:0000256" key="7">
    <source>
        <dbReference type="ARBA" id="ARBA00022824"/>
    </source>
</evidence>
<dbReference type="PANTHER" id="PTHR18929">
    <property type="entry name" value="PROTEIN DISULFIDE ISOMERASE"/>
    <property type="match status" value="1"/>
</dbReference>
<dbReference type="FunFam" id="3.40.30.10:FF:000201">
    <property type="entry name" value="Protein disulfide isomerase-like 1-5"/>
    <property type="match status" value="1"/>
</dbReference>
<proteinExistence type="inferred from homology"/>
<evidence type="ECO:0000256" key="12">
    <source>
        <dbReference type="SAM" id="SignalP"/>
    </source>
</evidence>
<sequence>MISRRPRSGATGVLIAVLLLLFLIQSLAVASSGAGSSGEADESDELEQLLAIEDEEERKGEARDQGKSSEADVLSKAQRIVLELSNDNAKRVVDGNEYVLLLGYAPWCLRSAELMPRFAEAATALREMGSPLVMSKLDADRYAKAASLFDIKGLPMLLLFVNGSARPYTGGFTGEEIVIWSRKKTGAPIIRLHSINDAEEFIKRHLTFVVGLFGKFEGTEYKEFVKAAISNNDLQFVEVDDLNVAKVLFPDIKPGRYFLGLVKSEPEMFVEFGEAFVEDKILQFIELNKYPLVTTLTELNSANVYSSPITLQVLVFATADDIKNLLVRLQDTARKYRAKIMFIYVDSAEENLAKPFLTLFGLEEDKPVVTAFDSKSGSKYLLESEPTPENLDEFCAGLLHDTLSPYFKSEPVPATVEVIQKIVGRTFTTAVLESSENVFLEVSSPWCIDCEETSKQVEKLAKHFKGTPNLVFGRIDASLNEHPNLQVDNFPTLLFYPSGNKSNPIKVSKKSSLKELIDFVKGFLRSEDGEIPSGEQTVKDEL</sequence>
<keyword evidence="6" id="KW-0677">Repeat</keyword>
<dbReference type="InterPro" id="IPR013766">
    <property type="entry name" value="Thioredoxin_domain"/>
</dbReference>
<name>A0A843TMF3_COLES</name>
<keyword evidence="9" id="KW-0325">Glycoprotein</keyword>
<dbReference type="GO" id="GO:0006457">
    <property type="term" value="P:protein folding"/>
    <property type="evidence" value="ECO:0007669"/>
    <property type="project" value="TreeGrafter"/>
</dbReference>
<gene>
    <name evidence="14" type="ORF">Taro_005192</name>
</gene>
<protein>
    <recommendedName>
        <fullName evidence="4">protein disulfide-isomerase</fullName>
        <ecNumber evidence="4">5.3.4.1</ecNumber>
    </recommendedName>
</protein>
<dbReference type="CDD" id="cd02995">
    <property type="entry name" value="PDI_a_PDI_a'_C"/>
    <property type="match status" value="1"/>
</dbReference>
<dbReference type="SUPFAM" id="SSF52833">
    <property type="entry name" value="Thioredoxin-like"/>
    <property type="match status" value="4"/>
</dbReference>
<dbReference type="EC" id="5.3.4.1" evidence="4"/>
<comment type="subcellular location">
    <subcellularLocation>
        <location evidence="2">Endoplasmic reticulum lumen</location>
    </subcellularLocation>
</comment>
<evidence type="ECO:0000256" key="9">
    <source>
        <dbReference type="ARBA" id="ARBA00023180"/>
    </source>
</evidence>
<dbReference type="FunFam" id="3.40.30.10:FF:000042">
    <property type="entry name" value="protein disulfide-isomerase A2"/>
    <property type="match status" value="1"/>
</dbReference>
<dbReference type="FunFam" id="3.40.30.10:FF:000204">
    <property type="entry name" value="Protein disulfide isomerase-like 1-6"/>
    <property type="match status" value="1"/>
</dbReference>
<comment type="catalytic activity">
    <reaction evidence="1">
        <text>Catalyzes the rearrangement of -S-S- bonds in proteins.</text>
        <dbReference type="EC" id="5.3.4.1"/>
    </reaction>
</comment>
<dbReference type="CDD" id="cd02961">
    <property type="entry name" value="PDI_a_family"/>
    <property type="match status" value="1"/>
</dbReference>
<dbReference type="OrthoDB" id="427280at2759"/>
<dbReference type="PANTHER" id="PTHR18929:SF189">
    <property type="entry name" value="PROTEIN DISULFIDE ISOMERASE-LIKE 1-5-RELATED"/>
    <property type="match status" value="1"/>
</dbReference>
<evidence type="ECO:0000256" key="2">
    <source>
        <dbReference type="ARBA" id="ARBA00004319"/>
    </source>
</evidence>
<comment type="caution">
    <text evidence="14">The sequence shown here is derived from an EMBL/GenBank/DDBJ whole genome shotgun (WGS) entry which is preliminary data.</text>
</comment>
<accession>A0A843TMF3</accession>
<evidence type="ECO:0000256" key="4">
    <source>
        <dbReference type="ARBA" id="ARBA00012723"/>
    </source>
</evidence>
<dbReference type="PROSITE" id="PS51352">
    <property type="entry name" value="THIOREDOXIN_2"/>
    <property type="match status" value="2"/>
</dbReference>
<evidence type="ECO:0000256" key="11">
    <source>
        <dbReference type="ARBA" id="ARBA00023284"/>
    </source>
</evidence>
<evidence type="ECO:0000256" key="5">
    <source>
        <dbReference type="ARBA" id="ARBA00022729"/>
    </source>
</evidence>
<keyword evidence="7" id="KW-0256">Endoplasmic reticulum</keyword>
<dbReference type="Pfam" id="PF13848">
    <property type="entry name" value="Thioredoxin_6"/>
    <property type="match status" value="1"/>
</dbReference>
<keyword evidence="15" id="KW-1185">Reference proteome</keyword>
<evidence type="ECO:0000256" key="1">
    <source>
        <dbReference type="ARBA" id="ARBA00001182"/>
    </source>
</evidence>
<feature type="signal peptide" evidence="12">
    <location>
        <begin position="1"/>
        <end position="30"/>
    </location>
</feature>
<dbReference type="FunFam" id="3.40.30.10:FF:000134">
    <property type="entry name" value="Protein disulfide-isomerase"/>
    <property type="match status" value="1"/>
</dbReference>
<dbReference type="CDD" id="cd02981">
    <property type="entry name" value="PDI_b_family"/>
    <property type="match status" value="1"/>
</dbReference>
<dbReference type="Gene3D" id="3.40.30.10">
    <property type="entry name" value="Glutaredoxin"/>
    <property type="match status" value="4"/>
</dbReference>
<evidence type="ECO:0000256" key="6">
    <source>
        <dbReference type="ARBA" id="ARBA00022737"/>
    </source>
</evidence>
<dbReference type="GO" id="GO:0034976">
    <property type="term" value="P:response to endoplasmic reticulum stress"/>
    <property type="evidence" value="ECO:0007669"/>
    <property type="project" value="TreeGrafter"/>
</dbReference>
<keyword evidence="11" id="KW-0676">Redox-active center</keyword>
<feature type="domain" description="Thioredoxin" evidence="13">
    <location>
        <begin position="49"/>
        <end position="230"/>
    </location>
</feature>
<dbReference type="GO" id="GO:0003756">
    <property type="term" value="F:protein disulfide isomerase activity"/>
    <property type="evidence" value="ECO:0007669"/>
    <property type="project" value="UniProtKB-EC"/>
</dbReference>
<evidence type="ECO:0000256" key="8">
    <source>
        <dbReference type="ARBA" id="ARBA00023157"/>
    </source>
</evidence>
<dbReference type="Proteomes" id="UP000652761">
    <property type="component" value="Unassembled WGS sequence"/>
</dbReference>
<evidence type="ECO:0000313" key="15">
    <source>
        <dbReference type="Proteomes" id="UP000652761"/>
    </source>
</evidence>
<keyword evidence="5 12" id="KW-0732">Signal</keyword>
<reference evidence="14" key="1">
    <citation type="submission" date="2017-07" db="EMBL/GenBank/DDBJ databases">
        <title>Taro Niue Genome Assembly and Annotation.</title>
        <authorList>
            <person name="Atibalentja N."/>
            <person name="Keating K."/>
            <person name="Fields C.J."/>
        </authorList>
    </citation>
    <scope>NUCLEOTIDE SEQUENCE</scope>
    <source>
        <strain evidence="14">Niue_2</strain>
        <tissue evidence="14">Leaf</tissue>
    </source>
</reference>
<dbReference type="GO" id="GO:0005788">
    <property type="term" value="C:endoplasmic reticulum lumen"/>
    <property type="evidence" value="ECO:0007669"/>
    <property type="project" value="UniProtKB-SubCell"/>
</dbReference>
<feature type="chain" id="PRO_5032722928" description="protein disulfide-isomerase" evidence="12">
    <location>
        <begin position="31"/>
        <end position="542"/>
    </location>
</feature>
<organism evidence="14 15">
    <name type="scientific">Colocasia esculenta</name>
    <name type="common">Wild taro</name>
    <name type="synonym">Arum esculentum</name>
    <dbReference type="NCBI Taxonomy" id="4460"/>
    <lineage>
        <taxon>Eukaryota</taxon>
        <taxon>Viridiplantae</taxon>
        <taxon>Streptophyta</taxon>
        <taxon>Embryophyta</taxon>
        <taxon>Tracheophyta</taxon>
        <taxon>Spermatophyta</taxon>
        <taxon>Magnoliopsida</taxon>
        <taxon>Liliopsida</taxon>
        <taxon>Araceae</taxon>
        <taxon>Aroideae</taxon>
        <taxon>Colocasieae</taxon>
        <taxon>Colocasia</taxon>
    </lineage>
</organism>
<dbReference type="AlphaFoldDB" id="A0A843TMF3"/>
<keyword evidence="10" id="KW-0413">Isomerase</keyword>